<keyword evidence="3" id="KW-1185">Reference proteome</keyword>
<dbReference type="Proteomes" id="UP000199477">
    <property type="component" value="Unassembled WGS sequence"/>
</dbReference>
<proteinExistence type="predicted"/>
<feature type="transmembrane region" description="Helical" evidence="1">
    <location>
        <begin position="67"/>
        <end position="88"/>
    </location>
</feature>
<evidence type="ECO:0000313" key="2">
    <source>
        <dbReference type="EMBL" id="SFF60935.1"/>
    </source>
</evidence>
<gene>
    <name evidence="2" type="ORF">SAMN02799615_04371</name>
</gene>
<name>A0A1I2K189_9GAMM</name>
<sequence>MLLKVRKDAAGSRGFSAWPVAVWLLLLLAAYGGVQYLRFGFYDYLAGALGVIVVCAGCVLRQEWARLAMRATAVLLACWAVYSGVLMWQDRDKFELARQAALANPQLGEVALMMVERAQRTFQVVIAIKAIGVPLLLWLAWTMGRPAVAAQFHTRRR</sequence>
<protein>
    <submittedName>
        <fullName evidence="2">Uncharacterized protein</fullName>
    </submittedName>
</protein>
<organism evidence="2 3">
    <name type="scientific">Dyella marensis</name>
    <dbReference type="NCBI Taxonomy" id="500610"/>
    <lineage>
        <taxon>Bacteria</taxon>
        <taxon>Pseudomonadati</taxon>
        <taxon>Pseudomonadota</taxon>
        <taxon>Gammaproteobacteria</taxon>
        <taxon>Lysobacterales</taxon>
        <taxon>Rhodanobacteraceae</taxon>
        <taxon>Dyella</taxon>
    </lineage>
</organism>
<keyword evidence="1" id="KW-0472">Membrane</keyword>
<evidence type="ECO:0000256" key="1">
    <source>
        <dbReference type="SAM" id="Phobius"/>
    </source>
</evidence>
<dbReference type="AlphaFoldDB" id="A0A1I2K189"/>
<evidence type="ECO:0000313" key="3">
    <source>
        <dbReference type="Proteomes" id="UP000199477"/>
    </source>
</evidence>
<feature type="transmembrane region" description="Helical" evidence="1">
    <location>
        <begin position="122"/>
        <end position="141"/>
    </location>
</feature>
<keyword evidence="1" id="KW-0812">Transmembrane</keyword>
<reference evidence="3" key="1">
    <citation type="submission" date="2016-10" db="EMBL/GenBank/DDBJ databases">
        <authorList>
            <person name="Varghese N."/>
            <person name="Submissions S."/>
        </authorList>
    </citation>
    <scope>NUCLEOTIDE SEQUENCE [LARGE SCALE GENOMIC DNA]</scope>
    <source>
        <strain evidence="3">UNC178MFTsu3.1</strain>
    </source>
</reference>
<accession>A0A1I2K189</accession>
<keyword evidence="1" id="KW-1133">Transmembrane helix</keyword>
<dbReference type="RefSeq" id="WP_026633900.1">
    <property type="nucleotide sequence ID" value="NZ_FONH01000039.1"/>
</dbReference>
<feature type="transmembrane region" description="Helical" evidence="1">
    <location>
        <begin position="42"/>
        <end position="60"/>
    </location>
</feature>
<dbReference type="STRING" id="500610.SAMN02799615_04371"/>
<dbReference type="EMBL" id="FONH01000039">
    <property type="protein sequence ID" value="SFF60935.1"/>
    <property type="molecule type" value="Genomic_DNA"/>
</dbReference>